<dbReference type="PANTHER" id="PTHR18896">
    <property type="entry name" value="PHOSPHOLIPASE D"/>
    <property type="match status" value="1"/>
</dbReference>
<organism evidence="7 8">
    <name type="scientific">Herbaspirillum seropedicae (strain SmR1)</name>
    <dbReference type="NCBI Taxonomy" id="757424"/>
    <lineage>
        <taxon>Bacteria</taxon>
        <taxon>Pseudomonadati</taxon>
        <taxon>Pseudomonadota</taxon>
        <taxon>Betaproteobacteria</taxon>
        <taxon>Burkholderiales</taxon>
        <taxon>Oxalobacteraceae</taxon>
        <taxon>Herbaspirillum</taxon>
    </lineage>
</organism>
<evidence type="ECO:0000259" key="6">
    <source>
        <dbReference type="PROSITE" id="PS50035"/>
    </source>
</evidence>
<evidence type="ECO:0000313" key="7">
    <source>
        <dbReference type="EMBL" id="ADJ61775.1"/>
    </source>
</evidence>
<keyword evidence="2" id="KW-0677">Repeat</keyword>
<protein>
    <submittedName>
        <fullName evidence="7">Phospholipase protein</fullName>
    </submittedName>
</protein>
<dbReference type="GO" id="GO:0004630">
    <property type="term" value="F:phospholipase D activity"/>
    <property type="evidence" value="ECO:0007669"/>
    <property type="project" value="UniProtKB-EC"/>
</dbReference>
<evidence type="ECO:0000256" key="4">
    <source>
        <dbReference type="ARBA" id="ARBA00023098"/>
    </source>
</evidence>
<dbReference type="GO" id="GO:0009395">
    <property type="term" value="P:phospholipid catabolic process"/>
    <property type="evidence" value="ECO:0007669"/>
    <property type="project" value="TreeGrafter"/>
</dbReference>
<dbReference type="SUPFAM" id="SSF56024">
    <property type="entry name" value="Phospholipase D/nuclease"/>
    <property type="match status" value="2"/>
</dbReference>
<gene>
    <name evidence="7" type="ordered locus">Hsero_0249</name>
</gene>
<dbReference type="Pfam" id="PF13091">
    <property type="entry name" value="PLDc_2"/>
    <property type="match status" value="1"/>
</dbReference>
<dbReference type="eggNOG" id="COG1502">
    <property type="taxonomic scope" value="Bacteria"/>
</dbReference>
<dbReference type="OrthoDB" id="8828485at2"/>
<dbReference type="HOGENOM" id="CLU_013419_1_0_4"/>
<dbReference type="Gene3D" id="3.30.870.10">
    <property type="entry name" value="Endonuclease Chain A"/>
    <property type="match status" value="2"/>
</dbReference>
<dbReference type="SMART" id="SM00155">
    <property type="entry name" value="PLDc"/>
    <property type="match status" value="1"/>
</dbReference>
<feature type="region of interest" description="Disordered" evidence="5">
    <location>
        <begin position="320"/>
        <end position="348"/>
    </location>
</feature>
<evidence type="ECO:0000256" key="3">
    <source>
        <dbReference type="ARBA" id="ARBA00022801"/>
    </source>
</evidence>
<accession>D8IV56</accession>
<dbReference type="PANTHER" id="PTHR18896:SF76">
    <property type="entry name" value="PHOSPHOLIPASE"/>
    <property type="match status" value="1"/>
</dbReference>
<keyword evidence="4" id="KW-0443">Lipid metabolism</keyword>
<evidence type="ECO:0000256" key="2">
    <source>
        <dbReference type="ARBA" id="ARBA00022737"/>
    </source>
</evidence>
<feature type="domain" description="PLD phosphodiesterase" evidence="6">
    <location>
        <begin position="529"/>
        <end position="556"/>
    </location>
</feature>
<sequence length="643" mass="73237">MTQTHHPSSVPLSLRKRSATATAQWLLERAEDSNSPIYHANQLEVLICGKEGFARILQDIRRARHSVEIICWGFDPAMELERNGDTWPRGPTWGDLLREVAAGKYNNGKPVEVRVLCWRENLASTMAKNTPGYGTLNADQVKRIRHHERLSGKPHDTGLTPQERRHHFNALWFSDATHGMHPHLTFKVRTGDADKVRQSLKEEKSTNLTMVEHHTLVQVSTAHQKTILIDYDHADGEHAVGYVMGLNSVTDYWDTREHLFYDPRRGHSWEGGGDDLPGLKPLQDYACRICGETLISVSKNFVDAWNRVATANQKIKRTHDLRSPPAGLKKSANNSTHRAQIVRTQPEEGDKTIQRLYRQATSFASNYIYIENQYFQYTEWAKYLKQLRRDFIAAWKAAGQPMKKLPDLHVFIVIPTPERTQMVPATHDTVKALGHGASMPNQDKELERELAEERAHQERMKEVERHEFKEREDGAPPELVRKPKALTPNTNPRSNADIAKELDSLGIKTLVASLWTYDHDGVSKGEKYREIYIHSKLMIIDDAFFTLGSANLNLRSMAVDAEINIGCDDPRLSEKLRREVFSLHAGNSEQSDGGDGSSTSIANTFILWERLLITNKVKREEKNSPVGFLIPFEDKRTSKIRFA</sequence>
<feature type="region of interest" description="Disordered" evidence="5">
    <location>
        <begin position="458"/>
        <end position="495"/>
    </location>
</feature>
<proteinExistence type="predicted"/>
<dbReference type="STRING" id="757424.Hsero_0249"/>
<reference evidence="7 8" key="1">
    <citation type="submission" date="2010-04" db="EMBL/GenBank/DDBJ databases">
        <title>The genome of Herbaspirillum seropedicae SmR1, an endophytic, nitrogen-fixing, plant-growth promoting beta-Proteobacteria.</title>
        <authorList>
            <person name="Pedrosa F.O."/>
            <person name="Monteiro R.A."/>
            <person name="Wassem R."/>
            <person name="Cruz L.M."/>
            <person name="Ayub R.A."/>
            <person name="Colauto N.B."/>
            <person name="Fernandez M.A."/>
            <person name="Fungaro M.H.P."/>
            <person name="Grisard E.C."/>
            <person name="Hungria M."/>
            <person name="Madeira H.M.F."/>
            <person name="Nodari R.O."/>
            <person name="Osaku C.A."/>
            <person name="Petzl-Erler M.L."/>
            <person name="Terenzi H."/>
            <person name="Vieira L.G.E."/>
            <person name="Almeida M.I.M."/>
            <person name="Alves L.R."/>
            <person name="Arantes O.M.N."/>
            <person name="Balsanelli E."/>
            <person name="Barcellos F.G."/>
            <person name="Baura V.A."/>
            <person name="Binde D.R."/>
            <person name="Campo R.J."/>
            <person name="Chubatsu L.S."/>
            <person name="Chueire L.M.O."/>
            <person name="Ciferri R.R."/>
            <person name="Correa L.C."/>
            <person name="da Conceicao Silva J.L."/>
            <person name="Dabul A.N.G."/>
            <person name="Dambros B.P."/>
            <person name="Faoro H."/>
            <person name="Favetti A."/>
            <person name="Friedermann G."/>
            <person name="Furlaneto M.C."/>
            <person name="Gasques L.S."/>
            <person name="Gimenes C.C.T."/>
            <person name="Gioppo N.M.R."/>
            <person name="Glienke-Blanco C."/>
            <person name="Godoy L.P."/>
            <person name="Guerra M.P."/>
            <person name="Karp S."/>
            <person name="Kava-Cordeiro V."/>
            <person name="Margarido V.P."/>
            <person name="Mathioni S.M."/>
            <person name="Menck-Soares M.A."/>
            <person name="Murace N.K."/>
            <person name="Nicolas M.F."/>
            <person name="Oliveira C.E.C."/>
            <person name="Pagnan N.A.B."/>
            <person name="Pamphile J.A."/>
            <person name="Patussi E.V."/>
            <person name="Pereira L.F.P."/>
            <person name="Pereira-Ferrari L."/>
            <person name="Pinto F.G.S."/>
            <person name="Precoma C."/>
            <person name="Prioli A.J."/>
            <person name="Prioli S.M.A.P."/>
            <person name="Raittz R.T."/>
            <person name="Ramos H.J.O."/>
            <person name="Ribeiro E.M.S.F."/>
            <person name="Rigo L.U."/>
            <person name="Rocha C.L.M.S.C."/>
            <person name="Rocha S.N."/>
            <person name="Santos K."/>
            <person name="Satori D."/>
            <person name="Silva A.G."/>
            <person name="Simao R.C.G."/>
            <person name="Soares M.A.M."/>
            <person name="Souza E.M."/>
            <person name="Steffens M.B.R."/>
            <person name="Steindel M."/>
            <person name="Tadra-Sfeir M.Z."/>
            <person name="Takahashi E.K."/>
            <person name="Torres R.A."/>
            <person name="Valle J.S."/>
            <person name="Vernal J.I."/>
            <person name="Vilas-Boas L.A."/>
            <person name="Watanabe M.A.E."/>
            <person name="Weiss V.A."/>
            <person name="Yates M.A."/>
            <person name="Souza E.M."/>
        </authorList>
    </citation>
    <scope>NUCLEOTIDE SEQUENCE [LARGE SCALE GENOMIC DNA]</scope>
    <source>
        <strain evidence="7 8">SmR1</strain>
    </source>
</reference>
<dbReference type="GeneID" id="29392968"/>
<keyword evidence="8" id="KW-1185">Reference proteome</keyword>
<feature type="compositionally biased region" description="Basic and acidic residues" evidence="5">
    <location>
        <begin position="458"/>
        <end position="474"/>
    </location>
</feature>
<keyword evidence="3" id="KW-0378">Hydrolase</keyword>
<dbReference type="EMBL" id="CP002039">
    <property type="protein sequence ID" value="ADJ61775.1"/>
    <property type="molecule type" value="Genomic_DNA"/>
</dbReference>
<evidence type="ECO:0000313" key="8">
    <source>
        <dbReference type="Proteomes" id="UP000000329"/>
    </source>
</evidence>
<evidence type="ECO:0000256" key="5">
    <source>
        <dbReference type="SAM" id="MobiDB-lite"/>
    </source>
</evidence>
<name>D8IV56_HERSS</name>
<dbReference type="AlphaFoldDB" id="D8IV56"/>
<dbReference type="InterPro" id="IPR015679">
    <property type="entry name" value="PLipase_D_fam"/>
</dbReference>
<comment type="catalytic activity">
    <reaction evidence="1">
        <text>a 1,2-diacyl-sn-glycero-3-phosphocholine + H2O = a 1,2-diacyl-sn-glycero-3-phosphate + choline + H(+)</text>
        <dbReference type="Rhea" id="RHEA:14445"/>
        <dbReference type="ChEBI" id="CHEBI:15354"/>
        <dbReference type="ChEBI" id="CHEBI:15377"/>
        <dbReference type="ChEBI" id="CHEBI:15378"/>
        <dbReference type="ChEBI" id="CHEBI:57643"/>
        <dbReference type="ChEBI" id="CHEBI:58608"/>
        <dbReference type="EC" id="3.1.4.4"/>
    </reaction>
</comment>
<dbReference type="PROSITE" id="PS50035">
    <property type="entry name" value="PLD"/>
    <property type="match status" value="1"/>
</dbReference>
<evidence type="ECO:0000256" key="1">
    <source>
        <dbReference type="ARBA" id="ARBA00000798"/>
    </source>
</evidence>
<dbReference type="Proteomes" id="UP000000329">
    <property type="component" value="Chromosome"/>
</dbReference>
<dbReference type="InterPro" id="IPR001736">
    <property type="entry name" value="PLipase_D/transphosphatidylase"/>
</dbReference>
<dbReference type="RefSeq" id="WP_013232297.1">
    <property type="nucleotide sequence ID" value="NC_014323.1"/>
</dbReference>
<dbReference type="KEGG" id="hse:Hsero_0249"/>
<dbReference type="InterPro" id="IPR025202">
    <property type="entry name" value="PLD-like_dom"/>
</dbReference>